<name>A0A3A2ZW04_9EURO</name>
<accession>A0A3A2ZW04</accession>
<evidence type="ECO:0000313" key="2">
    <source>
        <dbReference type="Proteomes" id="UP000266188"/>
    </source>
</evidence>
<reference evidence="2" key="1">
    <citation type="submission" date="2017-02" db="EMBL/GenBank/DDBJ databases">
        <authorList>
            <person name="Tafer H."/>
            <person name="Lopandic K."/>
        </authorList>
    </citation>
    <scope>NUCLEOTIDE SEQUENCE [LARGE SCALE GENOMIC DNA]</scope>
    <source>
        <strain evidence="2">CBS 366.77</strain>
    </source>
</reference>
<dbReference type="EMBL" id="MVGC01000005">
    <property type="protein sequence ID" value="RJE27329.1"/>
    <property type="molecule type" value="Genomic_DNA"/>
</dbReference>
<gene>
    <name evidence="1" type="ORF">PHISCL_00339</name>
</gene>
<dbReference type="STRING" id="2070753.A0A3A2ZW04"/>
<comment type="caution">
    <text evidence="1">The sequence shown here is derived from an EMBL/GenBank/DDBJ whole genome shotgun (WGS) entry which is preliminary data.</text>
</comment>
<proteinExistence type="predicted"/>
<keyword evidence="2" id="KW-1185">Reference proteome</keyword>
<evidence type="ECO:0000313" key="1">
    <source>
        <dbReference type="EMBL" id="RJE27329.1"/>
    </source>
</evidence>
<dbReference type="Proteomes" id="UP000266188">
    <property type="component" value="Unassembled WGS sequence"/>
</dbReference>
<dbReference type="OrthoDB" id="2269373at2759"/>
<sequence>MSDYKTTTLTSTWDCRTPLNVNDFELRTGTMSYPRSSEKPTEALFVVVRSELAELIGHSAFHINFVNPLLNAVAKTKDSRNMSIADKDEMAMIQKTIEERYLAFCDPDDPLHYMTIWTTRGFLARNRLLEHYARYSTSSAPQQTDSQRNATLSYALDMLECDRRPRVSPLTS</sequence>
<organism evidence="1 2">
    <name type="scientific">Aspergillus sclerotialis</name>
    <dbReference type="NCBI Taxonomy" id="2070753"/>
    <lineage>
        <taxon>Eukaryota</taxon>
        <taxon>Fungi</taxon>
        <taxon>Dikarya</taxon>
        <taxon>Ascomycota</taxon>
        <taxon>Pezizomycotina</taxon>
        <taxon>Eurotiomycetes</taxon>
        <taxon>Eurotiomycetidae</taxon>
        <taxon>Eurotiales</taxon>
        <taxon>Aspergillaceae</taxon>
        <taxon>Aspergillus</taxon>
        <taxon>Aspergillus subgen. Polypaecilum</taxon>
    </lineage>
</organism>
<protein>
    <submittedName>
        <fullName evidence="1">Transcription factor</fullName>
    </submittedName>
</protein>
<dbReference type="AlphaFoldDB" id="A0A3A2ZW04"/>